<dbReference type="Gene3D" id="3.30.420.280">
    <property type="match status" value="1"/>
</dbReference>
<evidence type="ECO:0000313" key="1">
    <source>
        <dbReference type="EMBL" id="QJA86637.1"/>
    </source>
</evidence>
<name>A0A6M3KWX4_9ZZZZ</name>
<dbReference type="AlphaFoldDB" id="A0A6M3KWX4"/>
<reference evidence="1" key="1">
    <citation type="submission" date="2020-03" db="EMBL/GenBank/DDBJ databases">
        <title>The deep terrestrial virosphere.</title>
        <authorList>
            <person name="Holmfeldt K."/>
            <person name="Nilsson E."/>
            <person name="Simone D."/>
            <person name="Lopez-Fernandez M."/>
            <person name="Wu X."/>
            <person name="de Brujin I."/>
            <person name="Lundin D."/>
            <person name="Andersson A."/>
            <person name="Bertilsson S."/>
            <person name="Dopson M."/>
        </authorList>
    </citation>
    <scope>NUCLEOTIDE SEQUENCE</scope>
    <source>
        <strain evidence="1">MM415B03149</strain>
    </source>
</reference>
<accession>A0A6M3KWX4</accession>
<dbReference type="Gene3D" id="3.40.50.300">
    <property type="entry name" value="P-loop containing nucleotide triphosphate hydrolases"/>
    <property type="match status" value="1"/>
</dbReference>
<proteinExistence type="predicted"/>
<sequence length="457" mass="51883">MSTKLDLKPEIKVRIPKPKPKQQEIIDSKAQFKIIRAGRRFGKTWYAAISDILSFLGGHRVLYGAPTIEQVGTYWRIICKALQPLVNSGLYRKNESEHYIESVKNPENRIKAKTCWNANTLRGDYADKLTLDEFQLMAEDTWNEVGLPMLLDNNGSATFIYTPPSLYASGVSRARDPRHASKMFIEAQSDTTGLWGAFHYTSFDNPTLSKEMLALAARGMSEDSYRREIMAEDDEIEQSWLVHGKFNERLCLIDRIPIPYSWPVFSGHDFGKSNPGALFVAQNPGPDEPATSTGNIIRKGDYVIFYEYLPGGGLSPSQHAQSFKEITKDRTVIRSVGGNRTGEDEVRIGYAPHGWVIVEPRISRVNAQLERVYGLYDLNKVHVFNDLKRFVDEMSNCLWELDDEGHVTDKIKNEARYHLLACWRYIGSDFTPEVSIGKRANQGNSLRRKHGRLPTSS</sequence>
<protein>
    <submittedName>
        <fullName evidence="1">Putative terminase</fullName>
    </submittedName>
</protein>
<dbReference type="EMBL" id="MT142649">
    <property type="protein sequence ID" value="QJA86637.1"/>
    <property type="molecule type" value="Genomic_DNA"/>
</dbReference>
<organism evidence="1">
    <name type="scientific">viral metagenome</name>
    <dbReference type="NCBI Taxonomy" id="1070528"/>
    <lineage>
        <taxon>unclassified sequences</taxon>
        <taxon>metagenomes</taxon>
        <taxon>organismal metagenomes</taxon>
    </lineage>
</organism>
<dbReference type="InterPro" id="IPR027417">
    <property type="entry name" value="P-loop_NTPase"/>
</dbReference>
<gene>
    <name evidence="1" type="ORF">MM415B03149_0004</name>
</gene>